<dbReference type="InterPro" id="IPR001650">
    <property type="entry name" value="Helicase_C-like"/>
</dbReference>
<feature type="domain" description="Helicase C-terminal" evidence="2">
    <location>
        <begin position="550"/>
        <end position="635"/>
    </location>
</feature>
<dbReference type="Pfam" id="PF00176">
    <property type="entry name" value="SNF2-rel_dom"/>
    <property type="match status" value="1"/>
</dbReference>
<sequence>MEDENRKFFDENPKYELPYPHLDNRQFQKKISVKKEFQYRYDGEIDNVAKKSEIVCKKKSRELFPHQEFIKRYISSETPYNGMLLYHGLGSGKTCSAIGVTEALRVYSKYIQGFKKIMIVASPNVQENFKLQLFNPSSLKKVNGIWNISGCLGNSFIEELNISQINDLEKEVLIQKINKIISNHYIFLGYVELANIIEKLYRMKHKQKALTNYFQGRVIVIDEIHNIRLTSDSDKAKKKVAMMLKSLVQTVKQIRFIFLTGTPMYNDPKEIIFILNILNANDNRSTLSISEVFDANGELKKRDGPDGLIEIGKQKLILKSNGYVSYVRGENPYAFPFLVTPNMYKDPQSIKALKAYPERQFNNNRIVTGIQHLDLYVHKMSPMQQEGYESFIDEITSELNEEEMEKFEEMDSFQYTMVMKPVQALNINYKITRGEEEKFYVGKEGLKQVMRYKESANPPSKNNFEYKINAGMFQYDKIGEFSVKIKSILDHIIHSTGIVLVYSQYIDGGLVPMALALEELGMKRFTNKNLFKNPPNEPLNVYNMRRDPSLFTGDAFKHASYAIICGDKKLSPNNKEEVEALTHNNMNGERVKVVLISQAGSEGIDLNYLRQVHIMEPWYNMNRIEQIIGRARRNCSHKELPLEERNVQLFLHATVLDKVESMDMFLYRKSEIKSIKIGKVSKILKSVAVDCILNKDQQEFSKMTEVVKITLSDKNEIDYEVKDQPFTSLCDYSETCEFECVNKASAITDKTTYTYESAKNSKLMDRIKELFTLRHIYHEEELINLLKTKGKGIEIERVIYDMINDKELLIDKFGRKGTLVNINNLYIFQPIEIKNKHATMYERMNPITYKPKMVQIHIDGDAEDDDDDDEEDDDEKSRSHTRSHSPLQSQSQSQSKSKVTRKGKAKTNFMEKLMMSYDKAKVGSNEDDWYDHYYSTLKLLKIFLNDIDKDLLLIFHICETFTFEEDLQAIELFVKDDVSEIEDVIKKYYEQFIVQKDELTGILLMNYELKDPLQVYLLNEHSGPNAGKWIPATYEEKGILSKEIRKKMKMREDEELFKWVGYMGMYKGSFNFKLINTETNTDREKLTSSVFELKGRPEMYKILNETVDESFTYNKSTADVKKVQLAILQEIYLRIYNRQNEERYFLNKLEAYILNKKLR</sequence>
<accession>A0A6C0D2Q3</accession>
<dbReference type="AlphaFoldDB" id="A0A6C0D2Q3"/>
<dbReference type="PANTHER" id="PTHR45629">
    <property type="entry name" value="SNF2/RAD54 FAMILY MEMBER"/>
    <property type="match status" value="1"/>
</dbReference>
<proteinExistence type="predicted"/>
<dbReference type="EMBL" id="MN739520">
    <property type="protein sequence ID" value="QHT10364.1"/>
    <property type="molecule type" value="Genomic_DNA"/>
</dbReference>
<organism evidence="3">
    <name type="scientific">viral metagenome</name>
    <dbReference type="NCBI Taxonomy" id="1070528"/>
    <lineage>
        <taxon>unclassified sequences</taxon>
        <taxon>metagenomes</taxon>
        <taxon>organismal metagenomes</taxon>
    </lineage>
</organism>
<dbReference type="Gene3D" id="3.40.50.10810">
    <property type="entry name" value="Tandem AAA-ATPase domain"/>
    <property type="match status" value="1"/>
</dbReference>
<dbReference type="InterPro" id="IPR038718">
    <property type="entry name" value="SNF2-like_sf"/>
</dbReference>
<dbReference type="InterPro" id="IPR000330">
    <property type="entry name" value="SNF2_N"/>
</dbReference>
<dbReference type="GO" id="GO:0005524">
    <property type="term" value="F:ATP binding"/>
    <property type="evidence" value="ECO:0007669"/>
    <property type="project" value="InterPro"/>
</dbReference>
<dbReference type="InterPro" id="IPR027417">
    <property type="entry name" value="P-loop_NTPase"/>
</dbReference>
<reference evidence="3" key="1">
    <citation type="journal article" date="2020" name="Nature">
        <title>Giant virus diversity and host interactions through global metagenomics.</title>
        <authorList>
            <person name="Schulz F."/>
            <person name="Roux S."/>
            <person name="Paez-Espino D."/>
            <person name="Jungbluth S."/>
            <person name="Walsh D.A."/>
            <person name="Denef V.J."/>
            <person name="McMahon K.D."/>
            <person name="Konstantinidis K.T."/>
            <person name="Eloe-Fadrosh E.A."/>
            <person name="Kyrpides N.C."/>
            <person name="Woyke T."/>
        </authorList>
    </citation>
    <scope>NUCLEOTIDE SEQUENCE</scope>
    <source>
        <strain evidence="3">GVMAG-M-3300023174-107</strain>
    </source>
</reference>
<protein>
    <recommendedName>
        <fullName evidence="2">Helicase C-terminal domain-containing protein</fullName>
    </recommendedName>
</protein>
<dbReference type="SUPFAM" id="SSF52540">
    <property type="entry name" value="P-loop containing nucleoside triphosphate hydrolases"/>
    <property type="match status" value="2"/>
</dbReference>
<evidence type="ECO:0000259" key="2">
    <source>
        <dbReference type="SMART" id="SM00490"/>
    </source>
</evidence>
<feature type="region of interest" description="Disordered" evidence="1">
    <location>
        <begin position="860"/>
        <end position="904"/>
    </location>
</feature>
<evidence type="ECO:0000313" key="3">
    <source>
        <dbReference type="EMBL" id="QHT10364.1"/>
    </source>
</evidence>
<dbReference type="PANTHER" id="PTHR45629:SF7">
    <property type="entry name" value="DNA EXCISION REPAIR PROTEIN ERCC-6-RELATED"/>
    <property type="match status" value="1"/>
</dbReference>
<feature type="compositionally biased region" description="Low complexity" evidence="1">
    <location>
        <begin position="888"/>
        <end position="897"/>
    </location>
</feature>
<name>A0A6C0D2Q3_9ZZZZ</name>
<evidence type="ECO:0000256" key="1">
    <source>
        <dbReference type="SAM" id="MobiDB-lite"/>
    </source>
</evidence>
<dbReference type="InterPro" id="IPR050496">
    <property type="entry name" value="SNF2_RAD54_helicase_repair"/>
</dbReference>
<feature type="compositionally biased region" description="Acidic residues" evidence="1">
    <location>
        <begin position="861"/>
        <end position="874"/>
    </location>
</feature>
<dbReference type="Pfam" id="PF00271">
    <property type="entry name" value="Helicase_C"/>
    <property type="match status" value="1"/>
</dbReference>
<dbReference type="Gene3D" id="3.40.50.300">
    <property type="entry name" value="P-loop containing nucleotide triphosphate hydrolases"/>
    <property type="match status" value="1"/>
</dbReference>
<dbReference type="SMART" id="SM00490">
    <property type="entry name" value="HELICc"/>
    <property type="match status" value="1"/>
</dbReference>